<sequence>MNRHDNYFKAYETWPYESVNIRSHELMFHHDTTLSTFSHSFVSPFLHPPPKIQHQIFIQDNNHGQRARRDAISRGPMFSLQRLSTTKSTAHLTLFLIFSLLSTAAVVYTIACIYTDREVSFNKVMSGVPRVWKHENILPHGNWCVIVKFLGWAGNNIN</sequence>
<keyword evidence="1" id="KW-0472">Membrane</keyword>
<evidence type="ECO:0000313" key="2">
    <source>
        <dbReference type="EMBL" id="KAF9682697.1"/>
    </source>
</evidence>
<dbReference type="Proteomes" id="UP000657918">
    <property type="component" value="Unassembled WGS sequence"/>
</dbReference>
<evidence type="ECO:0000313" key="3">
    <source>
        <dbReference type="Proteomes" id="UP000657918"/>
    </source>
</evidence>
<comment type="caution">
    <text evidence="2">The sequence shown here is derived from an EMBL/GenBank/DDBJ whole genome shotgun (WGS) entry which is preliminary data.</text>
</comment>
<dbReference type="PANTHER" id="PTHR33133">
    <property type="entry name" value="OS08G0107100 PROTEIN-RELATED"/>
    <property type="match status" value="1"/>
</dbReference>
<feature type="transmembrane region" description="Helical" evidence="1">
    <location>
        <begin position="92"/>
        <end position="115"/>
    </location>
</feature>
<dbReference type="AlphaFoldDB" id="A0A835K1W9"/>
<proteinExistence type="predicted"/>
<keyword evidence="1" id="KW-1133">Transmembrane helix</keyword>
<organism evidence="2 3">
    <name type="scientific">Salix dunnii</name>
    <dbReference type="NCBI Taxonomy" id="1413687"/>
    <lineage>
        <taxon>Eukaryota</taxon>
        <taxon>Viridiplantae</taxon>
        <taxon>Streptophyta</taxon>
        <taxon>Embryophyta</taxon>
        <taxon>Tracheophyta</taxon>
        <taxon>Spermatophyta</taxon>
        <taxon>Magnoliopsida</taxon>
        <taxon>eudicotyledons</taxon>
        <taxon>Gunneridae</taxon>
        <taxon>Pentapetalae</taxon>
        <taxon>rosids</taxon>
        <taxon>fabids</taxon>
        <taxon>Malpighiales</taxon>
        <taxon>Salicaceae</taxon>
        <taxon>Saliceae</taxon>
        <taxon>Salix</taxon>
    </lineage>
</organism>
<gene>
    <name evidence="2" type="ORF">SADUNF_Sadunf05G0135600</name>
</gene>
<dbReference type="EMBL" id="JADGMS010000005">
    <property type="protein sequence ID" value="KAF9682697.1"/>
    <property type="molecule type" value="Genomic_DNA"/>
</dbReference>
<reference evidence="2 3" key="1">
    <citation type="submission" date="2020-10" db="EMBL/GenBank/DDBJ databases">
        <title>Plant Genome Project.</title>
        <authorList>
            <person name="Zhang R.-G."/>
        </authorList>
    </citation>
    <scope>NUCLEOTIDE SEQUENCE [LARGE SCALE GENOMIC DNA]</scope>
    <source>
        <strain evidence="2">FAFU-HL-1</strain>
        <tissue evidence="2">Leaf</tissue>
    </source>
</reference>
<dbReference type="PANTHER" id="PTHR33133:SF1">
    <property type="entry name" value="EXPRESSED PROTEIN-RELATED"/>
    <property type="match status" value="1"/>
</dbReference>
<name>A0A835K1W9_9ROSI</name>
<evidence type="ECO:0000256" key="1">
    <source>
        <dbReference type="SAM" id="Phobius"/>
    </source>
</evidence>
<protein>
    <submittedName>
        <fullName evidence="2">Uncharacterized protein</fullName>
    </submittedName>
</protein>
<keyword evidence="3" id="KW-1185">Reference proteome</keyword>
<keyword evidence="1" id="KW-0812">Transmembrane</keyword>
<accession>A0A835K1W9</accession>